<evidence type="ECO:0000313" key="2">
    <source>
        <dbReference type="EMBL" id="AHE56444.1"/>
    </source>
</evidence>
<dbReference type="PANTHER" id="PTHR36836">
    <property type="entry name" value="COLANIC ACID BIOSYNTHESIS PROTEIN WCAK"/>
    <property type="match status" value="1"/>
</dbReference>
<evidence type="ECO:0000259" key="1">
    <source>
        <dbReference type="Pfam" id="PF04230"/>
    </source>
</evidence>
<reference evidence="2 3" key="1">
    <citation type="submission" date="2013-07" db="EMBL/GenBank/DDBJ databases">
        <title>Completed genome of Sphingomonas sanxanigenens NX02.</title>
        <authorList>
            <person name="Ma T."/>
            <person name="Huang H."/>
            <person name="Wu M."/>
            <person name="Li X."/>
            <person name="Li G."/>
        </authorList>
    </citation>
    <scope>NUCLEOTIDE SEQUENCE [LARGE SCALE GENOMIC DNA]</scope>
    <source>
        <strain evidence="2 3">NX02</strain>
    </source>
</reference>
<dbReference type="InterPro" id="IPR007345">
    <property type="entry name" value="Polysacch_pyruvyl_Trfase"/>
</dbReference>
<keyword evidence="3" id="KW-1185">Reference proteome</keyword>
<dbReference type="Pfam" id="PF04230">
    <property type="entry name" value="PS_pyruv_trans"/>
    <property type="match status" value="1"/>
</dbReference>
<dbReference type="STRING" id="1123269.NX02_24180"/>
<feature type="domain" description="Polysaccharide pyruvyl transferase" evidence="1">
    <location>
        <begin position="39"/>
        <end position="328"/>
    </location>
</feature>
<dbReference type="EMBL" id="CP006644">
    <property type="protein sequence ID" value="AHE56444.1"/>
    <property type="molecule type" value="Genomic_DNA"/>
</dbReference>
<sequence>MTTELKPYHLGLLWHSLDSENLGMGALTIGNTNLIANALAKHGRKPVLHIIGGLGRIDYADESPFDSDFVNVGYKSLLTPGSDLHRTIRKCDIFFDIGGGDSFSDIYRLKRFALIIGSKFAAARTGRPLIFSPQTIGPFLTKKGRMAARASLRRAETVFARDVPSFEVLKGLGFEDRSRLTTDVAFALPFDKAPDKKARDLSQGPIKVGLNVSALLYRRDLQVGDKIALALDYQKLTDRIIARLAEDPRFDVYLVPHVLSPELPNEDDHAVSLAVQQKYPHLKIAPRFTGPCVAKSYIANLDLLIGARMHATIAAISSDTATFPLGYSRKFTGLFGTLGYPHLGDMTSEGEDVVMAKLEAVLADVPGATAAATAANARAQTILDSYRNYLDELFAKVFA</sequence>
<evidence type="ECO:0000313" key="3">
    <source>
        <dbReference type="Proteomes" id="UP000018851"/>
    </source>
</evidence>
<dbReference type="AlphaFoldDB" id="W0AEW5"/>
<dbReference type="RefSeq" id="WP_025294555.1">
    <property type="nucleotide sequence ID" value="NZ_CP006644.1"/>
</dbReference>
<accession>W0AEW5</accession>
<dbReference type="PANTHER" id="PTHR36836:SF1">
    <property type="entry name" value="COLANIC ACID BIOSYNTHESIS PROTEIN WCAK"/>
    <property type="match status" value="1"/>
</dbReference>
<name>W0AEW5_9SPHN</name>
<dbReference type="HOGENOM" id="CLU_039510_1_0_5"/>
<dbReference type="eggNOG" id="COG2327">
    <property type="taxonomic scope" value="Bacteria"/>
</dbReference>
<proteinExistence type="predicted"/>
<organism evidence="2 3">
    <name type="scientific">Sphingomonas sanxanigenens DSM 19645 = NX02</name>
    <dbReference type="NCBI Taxonomy" id="1123269"/>
    <lineage>
        <taxon>Bacteria</taxon>
        <taxon>Pseudomonadati</taxon>
        <taxon>Pseudomonadota</taxon>
        <taxon>Alphaproteobacteria</taxon>
        <taxon>Sphingomonadales</taxon>
        <taxon>Sphingomonadaceae</taxon>
        <taxon>Sphingomonas</taxon>
    </lineage>
</organism>
<dbReference type="Proteomes" id="UP000018851">
    <property type="component" value="Chromosome"/>
</dbReference>
<dbReference type="PATRIC" id="fig|1123269.5.peg.4736"/>
<gene>
    <name evidence="2" type="ORF">NX02_24180</name>
</gene>
<protein>
    <recommendedName>
        <fullName evidence="1">Polysaccharide pyruvyl transferase domain-containing protein</fullName>
    </recommendedName>
</protein>
<dbReference type="KEGG" id="ssan:NX02_24180"/>